<evidence type="ECO:0000259" key="3">
    <source>
        <dbReference type="PROSITE" id="PS50238"/>
    </source>
</evidence>
<dbReference type="GO" id="GO:0007165">
    <property type="term" value="P:signal transduction"/>
    <property type="evidence" value="ECO:0007669"/>
    <property type="project" value="InterPro"/>
</dbReference>
<accession>A0A2Z6QHL0</accession>
<sequence length="697" mass="77190">MSSSETNNIKVPPPKPFRRRLSFRAKPSSESPANPTSTLGNGLNSVRGSIRRLRRVSTTANGTSSTNQIVNNNDPNPTQEQTTASSTNLQSPTFPSFQRFREQTSRLKDINLTQKIAEFTATVQEMGNETVELGCLAKEAVVERLKKKKEEPSSNGLSNSSSKNVAGINIFGAPLITAVRLTRIEKDIGNDPSRYWLPAVMVRCIEFLDMYGLEEIGLYRIPGSTLTVTRMKNIFDSGADLNFLQSSAKDPHVVATLLKMYMRELPEPVLTDALLPEFTTCVANHTNLAVAASPAITPVPAPTVVPEKLPKALSSIVSRLPPQNFYLLRALCSHLSRVNEKSEINKMNISNLGVIFCPSLGIGSILFKTLVEHIDVVFEIGCKTENEMLEEEKKEQEAKERLAPEVYHKTNISDEFSKSFDDLLSLDAERVNHRSSNHSYPSSSSSSIIGLYVNKDTENQNDSVKNHMTSNSTNTTISPTLSSSSSITSPPTPPLTNYNSKDTNNPFSSDEFLSSIDLPPTNQDKRQRTVNIIDTAKTSSSSSSTSSKPSFRMRSRSTGLRDVPFTAFEYSSDSSEAEELEKKTGDDSSSFMTFDYLDKHGTKNSGVLNLSPRPNWVLHHNGVGSNRSRATAAWVRKRPSLEETEKWKKIFLSNINTTEPPNVIINDDKIVHDEKDVENLVGKNKVRDQILKFNGMS</sequence>
<dbReference type="AlphaFoldDB" id="A0A2Z6QHL0"/>
<keyword evidence="6" id="KW-1185">Reference proteome</keyword>
<dbReference type="OrthoDB" id="185175at2759"/>
<dbReference type="PANTHER" id="PTHR23176:SF129">
    <property type="entry name" value="RHO GTPASE ACTIVATING PROTEIN AT 16F, ISOFORM E-RELATED"/>
    <property type="match status" value="1"/>
</dbReference>
<dbReference type="InterPro" id="IPR000198">
    <property type="entry name" value="RhoGAP_dom"/>
</dbReference>
<feature type="compositionally biased region" description="Low complexity" evidence="2">
    <location>
        <begin position="538"/>
        <end position="547"/>
    </location>
</feature>
<dbReference type="GO" id="GO:0005737">
    <property type="term" value="C:cytoplasm"/>
    <property type="evidence" value="ECO:0007669"/>
    <property type="project" value="TreeGrafter"/>
</dbReference>
<gene>
    <name evidence="5" type="ORF">RCL2_003057200</name>
    <name evidence="4" type="ORF">RclHR1_01090010</name>
</gene>
<dbReference type="SUPFAM" id="SSF48350">
    <property type="entry name" value="GTPase activation domain, GAP"/>
    <property type="match status" value="1"/>
</dbReference>
<dbReference type="PROSITE" id="PS50238">
    <property type="entry name" value="RHOGAP"/>
    <property type="match status" value="1"/>
</dbReference>
<dbReference type="InterPro" id="IPR050729">
    <property type="entry name" value="Rho-GAP"/>
</dbReference>
<evidence type="ECO:0000256" key="1">
    <source>
        <dbReference type="ARBA" id="ARBA00022468"/>
    </source>
</evidence>
<evidence type="ECO:0000313" key="4">
    <source>
        <dbReference type="EMBL" id="GBB84271.1"/>
    </source>
</evidence>
<organism evidence="4 6">
    <name type="scientific">Rhizophagus clarus</name>
    <dbReference type="NCBI Taxonomy" id="94130"/>
    <lineage>
        <taxon>Eukaryota</taxon>
        <taxon>Fungi</taxon>
        <taxon>Fungi incertae sedis</taxon>
        <taxon>Mucoromycota</taxon>
        <taxon>Glomeromycotina</taxon>
        <taxon>Glomeromycetes</taxon>
        <taxon>Glomerales</taxon>
        <taxon>Glomeraceae</taxon>
        <taxon>Rhizophagus</taxon>
    </lineage>
</organism>
<comment type="caution">
    <text evidence="4">The sequence shown here is derived from an EMBL/GenBank/DDBJ whole genome shotgun (WGS) entry which is preliminary data.</text>
</comment>
<evidence type="ECO:0000313" key="6">
    <source>
        <dbReference type="Proteomes" id="UP000247702"/>
    </source>
</evidence>
<dbReference type="GO" id="GO:0005096">
    <property type="term" value="F:GTPase activator activity"/>
    <property type="evidence" value="ECO:0007669"/>
    <property type="project" value="UniProtKB-KW"/>
</dbReference>
<feature type="compositionally biased region" description="Polar residues" evidence="2">
    <location>
        <begin position="56"/>
        <end position="94"/>
    </location>
</feature>
<dbReference type="SMART" id="SM00324">
    <property type="entry name" value="RhoGAP"/>
    <property type="match status" value="1"/>
</dbReference>
<proteinExistence type="predicted"/>
<reference evidence="4 6" key="1">
    <citation type="submission" date="2017-11" db="EMBL/GenBank/DDBJ databases">
        <title>The genome of Rhizophagus clarus HR1 reveals common genetic basis of auxotrophy among arbuscular mycorrhizal fungi.</title>
        <authorList>
            <person name="Kobayashi Y."/>
        </authorList>
    </citation>
    <scope>NUCLEOTIDE SEQUENCE [LARGE SCALE GENOMIC DNA]</scope>
    <source>
        <strain evidence="4 6">HR1</strain>
    </source>
</reference>
<evidence type="ECO:0000313" key="5">
    <source>
        <dbReference type="EMBL" id="GET04268.1"/>
    </source>
</evidence>
<dbReference type="InterPro" id="IPR008936">
    <property type="entry name" value="Rho_GTPase_activation_prot"/>
</dbReference>
<dbReference type="PANTHER" id="PTHR23176">
    <property type="entry name" value="RHO/RAC/CDC GTPASE-ACTIVATING PROTEIN"/>
    <property type="match status" value="1"/>
</dbReference>
<dbReference type="Proteomes" id="UP000615446">
    <property type="component" value="Unassembled WGS sequence"/>
</dbReference>
<feature type="compositionally biased region" description="Polar residues" evidence="2">
    <location>
        <begin position="28"/>
        <end position="47"/>
    </location>
</feature>
<keyword evidence="1" id="KW-0343">GTPase activation</keyword>
<protein>
    <submittedName>
        <fullName evidence="5">RhoGAP-domain-containing protein</fullName>
    </submittedName>
</protein>
<dbReference type="Gene3D" id="1.10.555.10">
    <property type="entry name" value="Rho GTPase activation protein"/>
    <property type="match status" value="1"/>
</dbReference>
<dbReference type="STRING" id="94130.A0A2Z6QHL0"/>
<feature type="compositionally biased region" description="Polar residues" evidence="2">
    <location>
        <begin position="497"/>
        <end position="512"/>
    </location>
</feature>
<reference evidence="5" key="2">
    <citation type="submission" date="2019-10" db="EMBL/GenBank/DDBJ databases">
        <title>Conservation and host-specific expression of non-tandemly repeated heterogenous ribosome RNA gene in arbuscular mycorrhizal fungi.</title>
        <authorList>
            <person name="Maeda T."/>
            <person name="Kobayashi Y."/>
            <person name="Nakagawa T."/>
            <person name="Ezawa T."/>
            <person name="Yamaguchi K."/>
            <person name="Bino T."/>
            <person name="Nishimoto Y."/>
            <person name="Shigenobu S."/>
            <person name="Kawaguchi M."/>
        </authorList>
    </citation>
    <scope>NUCLEOTIDE SEQUENCE</scope>
    <source>
        <strain evidence="5">HR1</strain>
    </source>
</reference>
<feature type="region of interest" description="Disordered" evidence="2">
    <location>
        <begin position="1"/>
        <end position="94"/>
    </location>
</feature>
<dbReference type="EMBL" id="BLAL01000338">
    <property type="protein sequence ID" value="GET04268.1"/>
    <property type="molecule type" value="Genomic_DNA"/>
</dbReference>
<name>A0A2Z6QHL0_9GLOM</name>
<evidence type="ECO:0000256" key="2">
    <source>
        <dbReference type="SAM" id="MobiDB-lite"/>
    </source>
</evidence>
<feature type="region of interest" description="Disordered" evidence="2">
    <location>
        <begin position="459"/>
        <end position="558"/>
    </location>
</feature>
<dbReference type="Proteomes" id="UP000247702">
    <property type="component" value="Unassembled WGS sequence"/>
</dbReference>
<feature type="domain" description="Rho-GAP" evidence="3">
    <location>
        <begin position="179"/>
        <end position="389"/>
    </location>
</feature>
<dbReference type="Pfam" id="PF00620">
    <property type="entry name" value="RhoGAP"/>
    <property type="match status" value="1"/>
</dbReference>
<feature type="compositionally biased region" description="Low complexity" evidence="2">
    <location>
        <begin position="469"/>
        <end position="489"/>
    </location>
</feature>
<dbReference type="EMBL" id="BEXD01000102">
    <property type="protein sequence ID" value="GBB84271.1"/>
    <property type="molecule type" value="Genomic_DNA"/>
</dbReference>